<dbReference type="EMBL" id="CAXKWB010003856">
    <property type="protein sequence ID" value="CAL4070709.1"/>
    <property type="molecule type" value="Genomic_DNA"/>
</dbReference>
<evidence type="ECO:0000313" key="2">
    <source>
        <dbReference type="EMBL" id="CAL4070709.1"/>
    </source>
</evidence>
<keyword evidence="3" id="KW-1185">Reference proteome</keyword>
<sequence length="421" mass="47383">MYITQEDRFKLNYQKAIDIGQAILVIVLRVLLGNSSVKERFNALSNKEKKKFNFGKNQIKHIQDGMALENMDISMLDLITRAFGGLGDKGHSFANKDNPYLTFISAVDQYYLIFIRTMTTYPNVLNIDDTLFACTASFGICSVIAKKCVSTKPFNPLGGNTLNDLLKKLKETRNDFTHQRQNMTLDKAILTTKLTEMGALYNSILEELKTNYCNPTQITFIDNKIEVHQDQLLLLHKTLDDHIIEDTTKLVQAAAEMTKSSEQAAAIMTKSSVSFTQSVNRTMEHGKTVLDQMAENIKHQVTSTLNESASNANANYIHAQDELEKTLKKLAETNPDAATMTSSHNAERQIRVLTAQLEMAKLDHERELPTLKEELTDAKNKIRNVTGLLDSAKKNITELESSNKENQLNTETLTDLQNQLA</sequence>
<feature type="region of interest" description="Disordered" evidence="1">
    <location>
        <begin position="400"/>
        <end position="421"/>
    </location>
</feature>
<accession>A0AAV2Q5E3</accession>
<feature type="compositionally biased region" description="Polar residues" evidence="1">
    <location>
        <begin position="404"/>
        <end position="421"/>
    </location>
</feature>
<organism evidence="2 3">
    <name type="scientific">Meganyctiphanes norvegica</name>
    <name type="common">Northern krill</name>
    <name type="synonym">Thysanopoda norvegica</name>
    <dbReference type="NCBI Taxonomy" id="48144"/>
    <lineage>
        <taxon>Eukaryota</taxon>
        <taxon>Metazoa</taxon>
        <taxon>Ecdysozoa</taxon>
        <taxon>Arthropoda</taxon>
        <taxon>Crustacea</taxon>
        <taxon>Multicrustacea</taxon>
        <taxon>Malacostraca</taxon>
        <taxon>Eumalacostraca</taxon>
        <taxon>Eucarida</taxon>
        <taxon>Euphausiacea</taxon>
        <taxon>Euphausiidae</taxon>
        <taxon>Meganyctiphanes</taxon>
    </lineage>
</organism>
<reference evidence="2 3" key="1">
    <citation type="submission" date="2024-05" db="EMBL/GenBank/DDBJ databases">
        <authorList>
            <person name="Wallberg A."/>
        </authorList>
    </citation>
    <scope>NUCLEOTIDE SEQUENCE [LARGE SCALE GENOMIC DNA]</scope>
</reference>
<comment type="caution">
    <text evidence="2">The sequence shown here is derived from an EMBL/GenBank/DDBJ whole genome shotgun (WGS) entry which is preliminary data.</text>
</comment>
<dbReference type="Proteomes" id="UP001497623">
    <property type="component" value="Unassembled WGS sequence"/>
</dbReference>
<evidence type="ECO:0000313" key="3">
    <source>
        <dbReference type="Proteomes" id="UP001497623"/>
    </source>
</evidence>
<evidence type="ECO:0000256" key="1">
    <source>
        <dbReference type="SAM" id="MobiDB-lite"/>
    </source>
</evidence>
<gene>
    <name evidence="2" type="ORF">MNOR_LOCUS8332</name>
</gene>
<proteinExistence type="predicted"/>
<dbReference type="AlphaFoldDB" id="A0AAV2Q5E3"/>
<feature type="non-terminal residue" evidence="2">
    <location>
        <position position="421"/>
    </location>
</feature>
<name>A0AAV2Q5E3_MEGNR</name>
<protein>
    <submittedName>
        <fullName evidence="2">Uncharacterized protein</fullName>
    </submittedName>
</protein>